<dbReference type="InterPro" id="IPR000276">
    <property type="entry name" value="GPCR_Rhodpsn"/>
</dbReference>
<keyword evidence="5 11" id="KW-1133">Transmembrane helix</keyword>
<dbReference type="InterPro" id="IPR017452">
    <property type="entry name" value="GPCR_Rhodpsn_7TM"/>
</dbReference>
<keyword evidence="6" id="KW-0297">G-protein coupled receptor</keyword>
<evidence type="ECO:0000313" key="14">
    <source>
        <dbReference type="Proteomes" id="UP000288716"/>
    </source>
</evidence>
<keyword evidence="14" id="KW-1185">Reference proteome</keyword>
<dbReference type="VEuPathDB" id="VectorBase:LDEU006517"/>
<evidence type="ECO:0000256" key="3">
    <source>
        <dbReference type="ARBA" id="ARBA00022475"/>
    </source>
</evidence>
<dbReference type="Proteomes" id="UP000288716">
    <property type="component" value="Unassembled WGS sequence"/>
</dbReference>
<protein>
    <submittedName>
        <fullName evidence="13">Serotonin receptor-like protein</fullName>
    </submittedName>
</protein>
<evidence type="ECO:0000256" key="10">
    <source>
        <dbReference type="ARBA" id="ARBA00023224"/>
    </source>
</evidence>
<evidence type="ECO:0000256" key="5">
    <source>
        <dbReference type="ARBA" id="ARBA00022989"/>
    </source>
</evidence>
<dbReference type="GO" id="GO:0043410">
    <property type="term" value="P:positive regulation of MAPK cascade"/>
    <property type="evidence" value="ECO:0007669"/>
    <property type="project" value="TreeGrafter"/>
</dbReference>
<dbReference type="EMBL" id="NCKV01003617">
    <property type="protein sequence ID" value="RWS25523.1"/>
    <property type="molecule type" value="Genomic_DNA"/>
</dbReference>
<gene>
    <name evidence="13" type="ORF">B4U80_06244</name>
</gene>
<keyword evidence="4 11" id="KW-0812">Transmembrane</keyword>
<keyword evidence="7 11" id="KW-0472">Membrane</keyword>
<keyword evidence="9 13" id="KW-0675">Receptor</keyword>
<comment type="caution">
    <text evidence="13">The sequence shown here is derived from an EMBL/GenBank/DDBJ whole genome shotgun (WGS) entry which is preliminary data.</text>
</comment>
<dbReference type="PROSITE" id="PS50262">
    <property type="entry name" value="G_PROTEIN_RECEP_F1_2"/>
    <property type="match status" value="1"/>
</dbReference>
<evidence type="ECO:0000256" key="4">
    <source>
        <dbReference type="ARBA" id="ARBA00022692"/>
    </source>
</evidence>
<feature type="transmembrane region" description="Helical" evidence="11">
    <location>
        <begin position="144"/>
        <end position="167"/>
    </location>
</feature>
<dbReference type="GO" id="GO:0071880">
    <property type="term" value="P:adenylate cyclase-activating adrenergic receptor signaling pathway"/>
    <property type="evidence" value="ECO:0007669"/>
    <property type="project" value="TreeGrafter"/>
</dbReference>
<dbReference type="Gene3D" id="1.20.1070.10">
    <property type="entry name" value="Rhodopsin 7-helix transmembrane proteins"/>
    <property type="match status" value="1"/>
</dbReference>
<dbReference type="OrthoDB" id="10034726at2759"/>
<evidence type="ECO:0000256" key="7">
    <source>
        <dbReference type="ARBA" id="ARBA00023136"/>
    </source>
</evidence>
<dbReference type="Pfam" id="PF00001">
    <property type="entry name" value="7tm_1"/>
    <property type="match status" value="1"/>
</dbReference>
<dbReference type="PANTHER" id="PTHR24248">
    <property type="entry name" value="ADRENERGIC RECEPTOR-RELATED G-PROTEIN COUPLED RECEPTOR"/>
    <property type="match status" value="1"/>
</dbReference>
<dbReference type="SUPFAM" id="SSF81321">
    <property type="entry name" value="Family A G protein-coupled receptor-like"/>
    <property type="match status" value="1"/>
</dbReference>
<dbReference type="PANTHER" id="PTHR24248:SF199">
    <property type="entry name" value="IP13425P-RELATED"/>
    <property type="match status" value="1"/>
</dbReference>
<dbReference type="STRING" id="299467.A0A443SDC9"/>
<evidence type="ECO:0000256" key="9">
    <source>
        <dbReference type="ARBA" id="ARBA00023170"/>
    </source>
</evidence>
<name>A0A443SDC9_9ACAR</name>
<sequence length="192" mass="21481">MCKKVAKKRIRHKPGKNITLKVTAAPGTVTVDTTSERTIGSTETETVNSSYKETAFKNQVESECSFEKNSIKIDEKCATNSRKTLEAKSANVNNTRETIEAKRERKAVKTLTIITGAFVGCWFPFFVVALLMPICGELCNPGEVVLTVILWLGWVNSMLNPIIYTIFSPDFRAAFNRILLGRKPNYNRPCNV</sequence>
<feature type="transmembrane region" description="Helical" evidence="11">
    <location>
        <begin position="111"/>
        <end position="132"/>
    </location>
</feature>
<evidence type="ECO:0000256" key="2">
    <source>
        <dbReference type="ARBA" id="ARBA00010663"/>
    </source>
</evidence>
<evidence type="ECO:0000259" key="12">
    <source>
        <dbReference type="PROSITE" id="PS50262"/>
    </source>
</evidence>
<evidence type="ECO:0000256" key="8">
    <source>
        <dbReference type="ARBA" id="ARBA00023157"/>
    </source>
</evidence>
<comment type="similarity">
    <text evidence="2">Belongs to the G-protein coupled receptor 1 family.</text>
</comment>
<organism evidence="13 14">
    <name type="scientific">Leptotrombidium deliense</name>
    <dbReference type="NCBI Taxonomy" id="299467"/>
    <lineage>
        <taxon>Eukaryota</taxon>
        <taxon>Metazoa</taxon>
        <taxon>Ecdysozoa</taxon>
        <taxon>Arthropoda</taxon>
        <taxon>Chelicerata</taxon>
        <taxon>Arachnida</taxon>
        <taxon>Acari</taxon>
        <taxon>Acariformes</taxon>
        <taxon>Trombidiformes</taxon>
        <taxon>Prostigmata</taxon>
        <taxon>Anystina</taxon>
        <taxon>Parasitengona</taxon>
        <taxon>Trombiculoidea</taxon>
        <taxon>Trombiculidae</taxon>
        <taxon>Leptotrombidium</taxon>
    </lineage>
</organism>
<reference evidence="13 14" key="1">
    <citation type="journal article" date="2018" name="Gigascience">
        <title>Genomes of trombidid mites reveal novel predicted allergens and laterally-transferred genes associated with secondary metabolism.</title>
        <authorList>
            <person name="Dong X."/>
            <person name="Chaisiri K."/>
            <person name="Xia D."/>
            <person name="Armstrong S.D."/>
            <person name="Fang Y."/>
            <person name="Donnelly M.J."/>
            <person name="Kadowaki T."/>
            <person name="McGarry J.W."/>
            <person name="Darby A.C."/>
            <person name="Makepeace B.L."/>
        </authorList>
    </citation>
    <scope>NUCLEOTIDE SEQUENCE [LARGE SCALE GENOMIC DNA]</scope>
    <source>
        <strain evidence="13">UoL-UT</strain>
    </source>
</reference>
<dbReference type="GO" id="GO:0005886">
    <property type="term" value="C:plasma membrane"/>
    <property type="evidence" value="ECO:0007669"/>
    <property type="project" value="UniProtKB-SubCell"/>
</dbReference>
<keyword evidence="3" id="KW-1003">Cell membrane</keyword>
<accession>A0A443SDC9</accession>
<comment type="subcellular location">
    <subcellularLocation>
        <location evidence="1">Cell membrane</location>
        <topology evidence="1">Multi-pass membrane protein</topology>
    </subcellularLocation>
</comment>
<evidence type="ECO:0000256" key="6">
    <source>
        <dbReference type="ARBA" id="ARBA00023040"/>
    </source>
</evidence>
<dbReference type="GO" id="GO:0004993">
    <property type="term" value="F:G protein-coupled serotonin receptor activity"/>
    <property type="evidence" value="ECO:0007669"/>
    <property type="project" value="UniProtKB-ARBA"/>
</dbReference>
<proteinExistence type="inferred from homology"/>
<keyword evidence="10" id="KW-0807">Transducer</keyword>
<dbReference type="AlphaFoldDB" id="A0A443SDC9"/>
<dbReference type="PRINTS" id="PR00237">
    <property type="entry name" value="GPCRRHODOPSN"/>
</dbReference>
<feature type="domain" description="G-protein coupled receptors family 1 profile" evidence="12">
    <location>
        <begin position="1"/>
        <end position="164"/>
    </location>
</feature>
<evidence type="ECO:0000313" key="13">
    <source>
        <dbReference type="EMBL" id="RWS25523.1"/>
    </source>
</evidence>
<keyword evidence="8" id="KW-1015">Disulfide bond</keyword>
<evidence type="ECO:0000256" key="1">
    <source>
        <dbReference type="ARBA" id="ARBA00004651"/>
    </source>
</evidence>
<evidence type="ECO:0000256" key="11">
    <source>
        <dbReference type="SAM" id="Phobius"/>
    </source>
</evidence>